<proteinExistence type="predicted"/>
<evidence type="ECO:0000256" key="2">
    <source>
        <dbReference type="PROSITE-ProRule" id="PRU00473"/>
    </source>
</evidence>
<organism evidence="6 7">
    <name type="scientific">Myxococcus llanfairpwllgwyngyllgogerychwyrndrobwllllantysiliogogogochensis</name>
    <dbReference type="NCBI Taxonomy" id="2590453"/>
    <lineage>
        <taxon>Bacteria</taxon>
        <taxon>Pseudomonadati</taxon>
        <taxon>Myxococcota</taxon>
        <taxon>Myxococcia</taxon>
        <taxon>Myxococcales</taxon>
        <taxon>Cystobacterineae</taxon>
        <taxon>Myxococcaceae</taxon>
        <taxon>Myxococcus</taxon>
    </lineage>
</organism>
<dbReference type="PROSITE" id="PS51123">
    <property type="entry name" value="OMPA_2"/>
    <property type="match status" value="1"/>
</dbReference>
<dbReference type="EMBL" id="VIFM01000292">
    <property type="protein sequence ID" value="TQF09983.1"/>
    <property type="molecule type" value="Genomic_DNA"/>
</dbReference>
<dbReference type="Proteomes" id="UP000315369">
    <property type="component" value="Unassembled WGS sequence"/>
</dbReference>
<reference evidence="6 7" key="1">
    <citation type="submission" date="2019-06" db="EMBL/GenBank/DDBJ databases">
        <authorList>
            <person name="Livingstone P."/>
            <person name="Whitworth D."/>
        </authorList>
    </citation>
    <scope>NUCLEOTIDE SEQUENCE [LARGE SCALE GENOMIC DNA]</scope>
    <source>
        <strain evidence="6 7">AM401</strain>
    </source>
</reference>
<keyword evidence="1 4" id="KW-0732">Signal</keyword>
<dbReference type="RefSeq" id="WP_141648218.1">
    <property type="nucleotide sequence ID" value="NZ_VIFM01000292.1"/>
</dbReference>
<feature type="signal peptide" evidence="4">
    <location>
        <begin position="1"/>
        <end position="24"/>
    </location>
</feature>
<dbReference type="GO" id="GO:0007155">
    <property type="term" value="P:cell adhesion"/>
    <property type="evidence" value="ECO:0007669"/>
    <property type="project" value="InterPro"/>
</dbReference>
<dbReference type="GO" id="GO:0005509">
    <property type="term" value="F:calcium ion binding"/>
    <property type="evidence" value="ECO:0007669"/>
    <property type="project" value="InterPro"/>
</dbReference>
<evidence type="ECO:0000313" key="6">
    <source>
        <dbReference type="EMBL" id="TQF09983.1"/>
    </source>
</evidence>
<dbReference type="InterPro" id="IPR003367">
    <property type="entry name" value="Thrombospondin_3-like_rpt"/>
</dbReference>
<dbReference type="Gene3D" id="4.10.1080.10">
    <property type="entry name" value="TSP type-3 repeat"/>
    <property type="match status" value="1"/>
</dbReference>
<feature type="compositionally biased region" description="Basic and acidic residues" evidence="3">
    <location>
        <begin position="448"/>
        <end position="464"/>
    </location>
</feature>
<name>A0A540WLS2_9BACT</name>
<feature type="region of interest" description="Disordered" evidence="3">
    <location>
        <begin position="611"/>
        <end position="631"/>
    </location>
</feature>
<keyword evidence="2" id="KW-0472">Membrane</keyword>
<dbReference type="InterPro" id="IPR036737">
    <property type="entry name" value="OmpA-like_sf"/>
</dbReference>
<keyword evidence="7" id="KW-1185">Reference proteome</keyword>
<evidence type="ECO:0000256" key="3">
    <source>
        <dbReference type="SAM" id="MobiDB-lite"/>
    </source>
</evidence>
<evidence type="ECO:0000259" key="5">
    <source>
        <dbReference type="PROSITE" id="PS51123"/>
    </source>
</evidence>
<sequence>MRRSRLLRGVLAFAFALASASAGAQDDVPPVPNASPLRGFDLERLELNPGAEGALLVGLGELLPAGDFRATVAMQYAHEPLVYMNTGKKLAVVGSRATAHLAAAYAPLSWLQVGLQVPLVAFQGGNSTGLAGAGIPEPRAQTLSTPSLSGRVGLLTQESSGVLDLAAELGVGVPLGSAEGFSRDDGSVRLSPRLMLGRHFGRIRAGLEVGYVQREKMLLTERVGDLEDEVGHEVRVGAALSTTGKRLRWELNVRAMLPLTDQPGAVELLPGARYLASPSLELFALAGMGVGSAPGTPLFRLMVGGAFGKVVPTRGPGESSVRCEPGLVKTLTDPIQECPGSDEDGDGIINSVDRCPLVAGDAARGGCSAKDSDGDGIEDTLDECPDLNGPPARNGCPMDDKDKDEVEDSKDRCPEHAGPADNEGCPVVDFDKDGIVNDNDECPNEPGPPERKGCPEMDSDKDGVPNRLDSCVKDVGAANNLGCPANVPPLVEIKPGHLELFERIYFEASGVVIQSRSLEQLNWVARIVKEHPELPMVVVGGHTDLRSPLDASRRLSQARADAVRQYLISKGAPADRLMAVGFGKTKPKVFPENTYQDREENRRIEFKFIDPQESRGALPADGAAKPGDVRQ</sequence>
<dbReference type="CDD" id="cd07185">
    <property type="entry name" value="OmpA_C-like"/>
    <property type="match status" value="1"/>
</dbReference>
<dbReference type="Pfam" id="PF02412">
    <property type="entry name" value="TSP_3"/>
    <property type="match status" value="3"/>
</dbReference>
<dbReference type="PANTHER" id="PTHR30329:SF21">
    <property type="entry name" value="LIPOPROTEIN YIAD-RELATED"/>
    <property type="match status" value="1"/>
</dbReference>
<evidence type="ECO:0000256" key="4">
    <source>
        <dbReference type="SAM" id="SignalP"/>
    </source>
</evidence>
<protein>
    <submittedName>
        <fullName evidence="6">OmpA family protein</fullName>
    </submittedName>
</protein>
<evidence type="ECO:0000256" key="1">
    <source>
        <dbReference type="ARBA" id="ARBA00022729"/>
    </source>
</evidence>
<dbReference type="SUPFAM" id="SSF103647">
    <property type="entry name" value="TSP type-3 repeat"/>
    <property type="match status" value="1"/>
</dbReference>
<evidence type="ECO:0000313" key="7">
    <source>
        <dbReference type="Proteomes" id="UP000315369"/>
    </source>
</evidence>
<dbReference type="OrthoDB" id="5486625at2"/>
<dbReference type="Pfam" id="PF00691">
    <property type="entry name" value="OmpA"/>
    <property type="match status" value="1"/>
</dbReference>
<dbReference type="InterPro" id="IPR028974">
    <property type="entry name" value="TSP_type-3_rpt"/>
</dbReference>
<feature type="compositionally biased region" description="Acidic residues" evidence="3">
    <location>
        <begin position="374"/>
        <end position="385"/>
    </location>
</feature>
<accession>A0A540WLS2</accession>
<dbReference type="GO" id="GO:0016020">
    <property type="term" value="C:membrane"/>
    <property type="evidence" value="ECO:0007669"/>
    <property type="project" value="UniProtKB-UniRule"/>
</dbReference>
<feature type="compositionally biased region" description="Basic and acidic residues" evidence="3">
    <location>
        <begin position="398"/>
        <end position="415"/>
    </location>
</feature>
<dbReference type="SUPFAM" id="SSF103088">
    <property type="entry name" value="OmpA-like"/>
    <property type="match status" value="1"/>
</dbReference>
<dbReference type="PANTHER" id="PTHR30329">
    <property type="entry name" value="STATOR ELEMENT OF FLAGELLAR MOTOR COMPLEX"/>
    <property type="match status" value="1"/>
</dbReference>
<feature type="region of interest" description="Disordered" evidence="3">
    <location>
        <begin position="363"/>
        <end position="465"/>
    </location>
</feature>
<dbReference type="InterPro" id="IPR050330">
    <property type="entry name" value="Bact_OuterMem_StrucFunc"/>
</dbReference>
<dbReference type="InterPro" id="IPR006665">
    <property type="entry name" value="OmpA-like"/>
</dbReference>
<dbReference type="Gene3D" id="3.30.1330.60">
    <property type="entry name" value="OmpA-like domain"/>
    <property type="match status" value="1"/>
</dbReference>
<feature type="domain" description="OmpA-like" evidence="5">
    <location>
        <begin position="493"/>
        <end position="612"/>
    </location>
</feature>
<dbReference type="AlphaFoldDB" id="A0A540WLS2"/>
<feature type="chain" id="PRO_5021814535" evidence="4">
    <location>
        <begin position="25"/>
        <end position="631"/>
    </location>
</feature>
<comment type="caution">
    <text evidence="6">The sequence shown here is derived from an EMBL/GenBank/DDBJ whole genome shotgun (WGS) entry which is preliminary data.</text>
</comment>
<gene>
    <name evidence="6" type="ORF">FJV41_41835</name>
</gene>